<dbReference type="Pfam" id="PF03466">
    <property type="entry name" value="LysR_substrate"/>
    <property type="match status" value="1"/>
</dbReference>
<dbReference type="RefSeq" id="WP_369942218.1">
    <property type="nucleotide sequence ID" value="NZ_JBCLUF010000021.1"/>
</dbReference>
<proteinExistence type="predicted"/>
<dbReference type="SUPFAM" id="SSF53850">
    <property type="entry name" value="Periplasmic binding protein-like II"/>
    <property type="match status" value="1"/>
</dbReference>
<organism evidence="2 3">
    <name type="scientific">Ligilactobacillus faecis</name>
    <dbReference type="NCBI Taxonomy" id="762833"/>
    <lineage>
        <taxon>Bacteria</taxon>
        <taxon>Bacillati</taxon>
        <taxon>Bacillota</taxon>
        <taxon>Bacilli</taxon>
        <taxon>Lactobacillales</taxon>
        <taxon>Lactobacillaceae</taxon>
        <taxon>Ligilactobacillus</taxon>
    </lineage>
</organism>
<dbReference type="CDD" id="cd05466">
    <property type="entry name" value="PBP2_LTTR_substrate"/>
    <property type="match status" value="1"/>
</dbReference>
<dbReference type="InterPro" id="IPR005119">
    <property type="entry name" value="LysR_subst-bd"/>
</dbReference>
<reference evidence="2 3" key="1">
    <citation type="submission" date="2024-03" db="EMBL/GenBank/DDBJ databases">
        <title>Mouse gut bacterial collection (mGBC) of GemPharmatech.</title>
        <authorList>
            <person name="He Y."/>
            <person name="Dong L."/>
            <person name="Wu D."/>
            <person name="Gao X."/>
            <person name="Lin Z."/>
        </authorList>
    </citation>
    <scope>NUCLEOTIDE SEQUENCE [LARGE SCALE GENOMIC DNA]</scope>
    <source>
        <strain evidence="2 3">15-30</strain>
    </source>
</reference>
<name>A0ABV4DQ09_9LACO</name>
<sequence length="236" mass="26406">MTEAGEYLQARAKEIVQLADQTATDLKADQVISGTLALGAGESVGMQRIMTVLSQMIHDYPDIKLRLVSGNAAEMEAALKRGTIDFAVLMADRALDNYHHLQLPETERWGLVLRKDDPLAQKEAIAPSDLLGLPLLLSEQAVEEHRFQKWWGNLEKKLQIIGTYTLVFNAQLMVKQGQAYVLSFDDLIDNSNQSELTFRPLTPQLTETTSVIWKKNIVRSKVAELFIKRLSASLAD</sequence>
<dbReference type="InterPro" id="IPR050950">
    <property type="entry name" value="HTH-type_LysR_regulators"/>
</dbReference>
<dbReference type="Proteomes" id="UP001565236">
    <property type="component" value="Unassembled WGS sequence"/>
</dbReference>
<comment type="caution">
    <text evidence="2">The sequence shown here is derived from an EMBL/GenBank/DDBJ whole genome shotgun (WGS) entry which is preliminary data.</text>
</comment>
<feature type="domain" description="LysR substrate-binding" evidence="1">
    <location>
        <begin position="32"/>
        <end position="232"/>
    </location>
</feature>
<dbReference type="PANTHER" id="PTHR30419:SF8">
    <property type="entry name" value="NITROGEN ASSIMILATION TRANSCRIPTIONAL ACTIVATOR-RELATED"/>
    <property type="match status" value="1"/>
</dbReference>
<keyword evidence="3" id="KW-1185">Reference proteome</keyword>
<protein>
    <submittedName>
        <fullName evidence="2">LysR family transcriptional regulator substrate-binding protein</fullName>
    </submittedName>
</protein>
<dbReference type="Gene3D" id="3.40.190.290">
    <property type="match status" value="1"/>
</dbReference>
<dbReference type="PANTHER" id="PTHR30419">
    <property type="entry name" value="HTH-TYPE TRANSCRIPTIONAL REGULATOR YBHD"/>
    <property type="match status" value="1"/>
</dbReference>
<accession>A0ABV4DQ09</accession>
<dbReference type="EMBL" id="JBCLUF010000021">
    <property type="protein sequence ID" value="MEY8662550.1"/>
    <property type="molecule type" value="Genomic_DNA"/>
</dbReference>
<evidence type="ECO:0000313" key="2">
    <source>
        <dbReference type="EMBL" id="MEY8662550.1"/>
    </source>
</evidence>
<gene>
    <name evidence="2" type="ORF">AALT52_06580</name>
</gene>
<evidence type="ECO:0000259" key="1">
    <source>
        <dbReference type="Pfam" id="PF03466"/>
    </source>
</evidence>
<evidence type="ECO:0000313" key="3">
    <source>
        <dbReference type="Proteomes" id="UP001565236"/>
    </source>
</evidence>